<name>A0ACC2ZYJ7_9EURO</name>
<proteinExistence type="predicted"/>
<evidence type="ECO:0000313" key="1">
    <source>
        <dbReference type="EMBL" id="KAJ9652726.1"/>
    </source>
</evidence>
<gene>
    <name evidence="1" type="ORF">H2198_008045</name>
</gene>
<protein>
    <submittedName>
        <fullName evidence="1">Uncharacterized protein</fullName>
    </submittedName>
</protein>
<evidence type="ECO:0000313" key="2">
    <source>
        <dbReference type="Proteomes" id="UP001172386"/>
    </source>
</evidence>
<accession>A0ACC2ZYJ7</accession>
<dbReference type="Proteomes" id="UP001172386">
    <property type="component" value="Unassembled WGS sequence"/>
</dbReference>
<organism evidence="1 2">
    <name type="scientific">Neophaeococcomyces mojaviensis</name>
    <dbReference type="NCBI Taxonomy" id="3383035"/>
    <lineage>
        <taxon>Eukaryota</taxon>
        <taxon>Fungi</taxon>
        <taxon>Dikarya</taxon>
        <taxon>Ascomycota</taxon>
        <taxon>Pezizomycotina</taxon>
        <taxon>Eurotiomycetes</taxon>
        <taxon>Chaetothyriomycetidae</taxon>
        <taxon>Chaetothyriales</taxon>
        <taxon>Chaetothyriales incertae sedis</taxon>
        <taxon>Neophaeococcomyces</taxon>
    </lineage>
</organism>
<keyword evidence="2" id="KW-1185">Reference proteome</keyword>
<comment type="caution">
    <text evidence="1">The sequence shown here is derived from an EMBL/GenBank/DDBJ whole genome shotgun (WGS) entry which is preliminary data.</text>
</comment>
<reference evidence="1" key="1">
    <citation type="submission" date="2022-10" db="EMBL/GenBank/DDBJ databases">
        <title>Culturing micro-colonial fungi from biological soil crusts in the Mojave desert and describing Neophaeococcomyces mojavensis, and introducing the new genera and species Taxawa tesnikishii.</title>
        <authorList>
            <person name="Kurbessoian T."/>
            <person name="Stajich J.E."/>
        </authorList>
    </citation>
    <scope>NUCLEOTIDE SEQUENCE</scope>
    <source>
        <strain evidence="1">JES_112</strain>
    </source>
</reference>
<dbReference type="EMBL" id="JAPDRQ010000185">
    <property type="protein sequence ID" value="KAJ9652726.1"/>
    <property type="molecule type" value="Genomic_DNA"/>
</dbReference>
<sequence length="623" mass="67500">MRTSALLSLALGTVSVLGGPITSRSTYSVKGSHPVPEGWRQVQRAPADHIMELRIGLTQGDFAGLEKYLTQSSNPNHPQYGKHLLIDDVHNFIKPSKESSDAVHAWLYENGILAEDIDYTPAKDWIKVKMSVADVEDLLDTKYHTYRSDDGRTAVRTPEWSLPRHLHDHVSTIQPTNSFFGPRTQARMDRRKTEAIADMEDIAEYLPPPPDAATVDAVCNTTWVTPLCLRTLYGTVDYTVQAADKNTMAMNDFLGEVSLRSDTELYLQSFRPEALAAAQEFTQISINGGTVQQTPLNETQLEAQTGIEGNLDDQTMIGVAWPTPLVIYSTGGSPPYIPDLTTPENTNEPYLVWLEYVLSLPDPLPSVISTSYDDDEQTVPKDYAIQVCNALAQLGARGTTVMFASGDAGVGTDGNCYTNDGRNASTFLPNFPSTCPYVTSTGGTMSFNPEVPVFRNRTSGLYTGGGGFSYYFDTPDYQKAAVQSYLAKTGVAEKYAGLFRPDGRAYPDLSGQSLNYTIYWNGTLRPVSGTSASTPAVSGILALVNDALIAAGKPTLGFLNPLLYGGLAQAFNDITTGSNYGCGTEGFPAVEGWDAATGVGTPNFKQILALLGVGEKDGNWGSW</sequence>